<keyword evidence="5" id="KW-1185">Reference proteome</keyword>
<evidence type="ECO:0000259" key="3">
    <source>
        <dbReference type="Pfam" id="PF13519"/>
    </source>
</evidence>
<dbReference type="SUPFAM" id="SSF53300">
    <property type="entry name" value="vWA-like"/>
    <property type="match status" value="1"/>
</dbReference>
<dbReference type="SUPFAM" id="SSF52317">
    <property type="entry name" value="Class I glutamine amidotransferase-like"/>
    <property type="match status" value="1"/>
</dbReference>
<dbReference type="InterPro" id="IPR011933">
    <property type="entry name" value="Double_TM_dom"/>
</dbReference>
<dbReference type="Pfam" id="PF13519">
    <property type="entry name" value="VWA_2"/>
    <property type="match status" value="1"/>
</dbReference>
<proteinExistence type="predicted"/>
<evidence type="ECO:0000259" key="2">
    <source>
        <dbReference type="Pfam" id="PF07584"/>
    </source>
</evidence>
<keyword evidence="1" id="KW-0472">Membrane</keyword>
<sequence length="857" mass="94607">MSFLSLTAWQFAAAGALFATGPVIIHLLNRRRYRVVQWAAMDFLKEAMQRNRKMLQLRDIILLVMRTIAVFLFGLVLARPFFARGGNSGVDERQPLHAILVVDNSLSMGYEGLDGTLLDKAKDRARRLIDQLPTGSKISVLPACGSREGYSPDPYDTKDAALEAIGKLELVDRSASMLRAVNDVQRASESSPELAKRVVVFSDQQGTNWRDLRSAETLKKLQDWQLVAVAPAGTAADWENTWIADLRVQDGLADIETPTTIQVVLQHQGGVARQDIQVKLSYGDTVIGERTVAIEPGSGSKEVEFEYVFNTLTEVPEPDRPIFVALKAEIQANDALAADNERFLALPIVAGLPVVFVDQFGSAEDPGRNQLGETRHLRKLLAPKTSRSDAPRQLVKVRHLTQNELDQEVLKDARLVVLAGLKEPQSEEVVSLLRDYVRQGGRLVIAAGADFDPARWQELAWQGGDGILPLPLLETVGEVPEVAGANTRPFFISFESLSGDELFQLSSISETELRDLYSEPFFFKAVGSDTSADTTAQLAAAARKNLEEELTFVQAAAKRREEFTTKQAAGEITSADQESQEQDEAKLAELQPRWLTWATGNSVSTGGDEALPDDPALRAQRVDSLLQQQLPRILARFDDPAQTPFLVAGKRGQGEILFVGTGLLSSWNTLPKTNAILMFDRLLRNMTRSTLTRRNYQPLEQLTLPVPSNEHDLAVTLTRPRQLDPESLDIGFISGDLRGITLHGLYQRGVYRVAGYRHDPNAEGPQPTDAKPVWDIPIVVNGEADESELQPITREKFEELTAGSSLRWVEPGEDISLAGAAIRGQTSWWYLALAVLLLLLAEMVVLSWPALRPQVAV</sequence>
<dbReference type="NCBIfam" id="TIGR02226">
    <property type="entry name" value="two_anch"/>
    <property type="match status" value="1"/>
</dbReference>
<dbReference type="InterPro" id="IPR024163">
    <property type="entry name" value="Aerotolerance_reg_N"/>
</dbReference>
<evidence type="ECO:0008006" key="6">
    <source>
        <dbReference type="Google" id="ProtNLM"/>
    </source>
</evidence>
<evidence type="ECO:0000256" key="1">
    <source>
        <dbReference type="SAM" id="Phobius"/>
    </source>
</evidence>
<dbReference type="KEGG" id="aagg:ETAA8_30210"/>
<feature type="transmembrane region" description="Helical" evidence="1">
    <location>
        <begin position="60"/>
        <end position="82"/>
    </location>
</feature>
<dbReference type="RefSeq" id="WP_145089362.1">
    <property type="nucleotide sequence ID" value="NZ_CP036274.1"/>
</dbReference>
<dbReference type="OrthoDB" id="7052926at2"/>
<dbReference type="InterPro" id="IPR036465">
    <property type="entry name" value="vWFA_dom_sf"/>
</dbReference>
<dbReference type="InterPro" id="IPR002035">
    <property type="entry name" value="VWF_A"/>
</dbReference>
<dbReference type="AlphaFoldDB" id="A0A517YCG5"/>
<feature type="transmembrane region" description="Helical" evidence="1">
    <location>
        <begin position="6"/>
        <end position="28"/>
    </location>
</feature>
<accession>A0A517YCG5</accession>
<feature type="domain" description="Aerotolerance regulator N-terminal" evidence="2">
    <location>
        <begin position="3"/>
        <end position="80"/>
    </location>
</feature>
<keyword evidence="1" id="KW-0812">Transmembrane</keyword>
<gene>
    <name evidence="4" type="ORF">ETAA8_30210</name>
</gene>
<feature type="domain" description="VWFA" evidence="3">
    <location>
        <begin position="99"/>
        <end position="204"/>
    </location>
</feature>
<dbReference type="Proteomes" id="UP000315017">
    <property type="component" value="Chromosome"/>
</dbReference>
<dbReference type="PANTHER" id="PTHR37464">
    <property type="entry name" value="BLL2463 PROTEIN"/>
    <property type="match status" value="1"/>
</dbReference>
<dbReference type="Gene3D" id="3.40.50.880">
    <property type="match status" value="1"/>
</dbReference>
<keyword evidence="1" id="KW-1133">Transmembrane helix</keyword>
<dbReference type="PANTHER" id="PTHR37464:SF1">
    <property type="entry name" value="BLL2463 PROTEIN"/>
    <property type="match status" value="1"/>
</dbReference>
<evidence type="ECO:0000313" key="5">
    <source>
        <dbReference type="Proteomes" id="UP000315017"/>
    </source>
</evidence>
<organism evidence="4 5">
    <name type="scientific">Anatilimnocola aggregata</name>
    <dbReference type="NCBI Taxonomy" id="2528021"/>
    <lineage>
        <taxon>Bacteria</taxon>
        <taxon>Pseudomonadati</taxon>
        <taxon>Planctomycetota</taxon>
        <taxon>Planctomycetia</taxon>
        <taxon>Pirellulales</taxon>
        <taxon>Pirellulaceae</taxon>
        <taxon>Anatilimnocola</taxon>
    </lineage>
</organism>
<name>A0A517YCG5_9BACT</name>
<dbReference type="Pfam" id="PF07584">
    <property type="entry name" value="BatA"/>
    <property type="match status" value="1"/>
</dbReference>
<reference evidence="4 5" key="1">
    <citation type="submission" date="2019-02" db="EMBL/GenBank/DDBJ databases">
        <title>Deep-cultivation of Planctomycetes and their phenomic and genomic characterization uncovers novel biology.</title>
        <authorList>
            <person name="Wiegand S."/>
            <person name="Jogler M."/>
            <person name="Boedeker C."/>
            <person name="Pinto D."/>
            <person name="Vollmers J."/>
            <person name="Rivas-Marin E."/>
            <person name="Kohn T."/>
            <person name="Peeters S.H."/>
            <person name="Heuer A."/>
            <person name="Rast P."/>
            <person name="Oberbeckmann S."/>
            <person name="Bunk B."/>
            <person name="Jeske O."/>
            <person name="Meyerdierks A."/>
            <person name="Storesund J.E."/>
            <person name="Kallscheuer N."/>
            <person name="Luecker S."/>
            <person name="Lage O.M."/>
            <person name="Pohl T."/>
            <person name="Merkel B.J."/>
            <person name="Hornburger P."/>
            <person name="Mueller R.-W."/>
            <person name="Bruemmer F."/>
            <person name="Labrenz M."/>
            <person name="Spormann A.M."/>
            <person name="Op den Camp H."/>
            <person name="Overmann J."/>
            <person name="Amann R."/>
            <person name="Jetten M.S.M."/>
            <person name="Mascher T."/>
            <person name="Medema M.H."/>
            <person name="Devos D.P."/>
            <person name="Kaster A.-K."/>
            <person name="Ovreas L."/>
            <person name="Rohde M."/>
            <person name="Galperin M.Y."/>
            <person name="Jogler C."/>
        </authorList>
    </citation>
    <scope>NUCLEOTIDE SEQUENCE [LARGE SCALE GENOMIC DNA]</scope>
    <source>
        <strain evidence="4 5">ETA_A8</strain>
    </source>
</reference>
<evidence type="ECO:0000313" key="4">
    <source>
        <dbReference type="EMBL" id="QDU27930.1"/>
    </source>
</evidence>
<protein>
    <recommendedName>
        <fullName evidence="6">VWFA domain-containing protein</fullName>
    </recommendedName>
</protein>
<dbReference type="EMBL" id="CP036274">
    <property type="protein sequence ID" value="QDU27930.1"/>
    <property type="molecule type" value="Genomic_DNA"/>
</dbReference>
<dbReference type="InterPro" id="IPR029062">
    <property type="entry name" value="Class_I_gatase-like"/>
</dbReference>
<feature type="transmembrane region" description="Helical" evidence="1">
    <location>
        <begin position="828"/>
        <end position="851"/>
    </location>
</feature>
<dbReference type="Gene3D" id="3.40.50.410">
    <property type="entry name" value="von Willebrand factor, type A domain"/>
    <property type="match status" value="1"/>
</dbReference>